<comment type="subcellular location">
    <subcellularLocation>
        <location evidence="1">Cell membrane</location>
        <topology evidence="1">Multi-pass membrane protein</topology>
    </subcellularLocation>
</comment>
<dbReference type="PANTHER" id="PTHR33452">
    <property type="entry name" value="OXIDOREDUCTASE CATD-RELATED"/>
    <property type="match status" value="1"/>
</dbReference>
<dbReference type="InterPro" id="IPR032808">
    <property type="entry name" value="DoxX"/>
</dbReference>
<keyword evidence="6 7" id="KW-0472">Membrane</keyword>
<name>A0A6I6Y293_PSEPU</name>
<sequence length="156" mass="16299">MSHSNSRIRSYKMNTFKGTTAVVGRVLLAMLFLLSGFSKLASPEGTIAYIESSGLPFPVLSYLAALGVELGLAALLIIGFQTRIVAVVMALFTVMAAFAFHNNLADQGQFINFFKNISIAGGLLQIAAFGGGALSVDALIGNNKARAAGKTVLKAA</sequence>
<organism evidence="8 9">
    <name type="scientific">Pseudomonas putida</name>
    <name type="common">Arthrobacter siderocapsulatus</name>
    <dbReference type="NCBI Taxonomy" id="303"/>
    <lineage>
        <taxon>Bacteria</taxon>
        <taxon>Pseudomonadati</taxon>
        <taxon>Pseudomonadota</taxon>
        <taxon>Gammaproteobacteria</taxon>
        <taxon>Pseudomonadales</taxon>
        <taxon>Pseudomonadaceae</taxon>
        <taxon>Pseudomonas</taxon>
    </lineage>
</organism>
<dbReference type="Proteomes" id="UP000464480">
    <property type="component" value="Chromosome"/>
</dbReference>
<proteinExistence type="inferred from homology"/>
<dbReference type="PANTHER" id="PTHR33452:SF1">
    <property type="entry name" value="INNER MEMBRANE PROTEIN YPHA-RELATED"/>
    <property type="match status" value="1"/>
</dbReference>
<protein>
    <submittedName>
        <fullName evidence="8">DoxX family protein</fullName>
    </submittedName>
</protein>
<dbReference type="AlphaFoldDB" id="A0A6I6Y293"/>
<feature type="transmembrane region" description="Helical" evidence="7">
    <location>
        <begin position="85"/>
        <end position="105"/>
    </location>
</feature>
<feature type="transmembrane region" description="Helical" evidence="7">
    <location>
        <begin position="59"/>
        <end position="78"/>
    </location>
</feature>
<reference evidence="8 9" key="1">
    <citation type="submission" date="2020-02" db="EMBL/GenBank/DDBJ databases">
        <title>Pseudomonas Putida W5 Complete Genome Assembly.</title>
        <authorList>
            <person name="Yuan Z.-C."/>
            <person name="Shaw G.A."/>
            <person name="Cusano A.D."/>
            <person name="Caddey B.J."/>
            <person name="Weselowski B.J."/>
        </authorList>
    </citation>
    <scope>NUCLEOTIDE SEQUENCE [LARGE SCALE GENOMIC DNA]</scope>
    <source>
        <strain evidence="8 9">W5</strain>
    </source>
</reference>
<evidence type="ECO:0000256" key="3">
    <source>
        <dbReference type="ARBA" id="ARBA00022475"/>
    </source>
</evidence>
<evidence type="ECO:0000256" key="6">
    <source>
        <dbReference type="ARBA" id="ARBA00023136"/>
    </source>
</evidence>
<evidence type="ECO:0000313" key="9">
    <source>
        <dbReference type="Proteomes" id="UP000464480"/>
    </source>
</evidence>
<evidence type="ECO:0000313" key="8">
    <source>
        <dbReference type="EMBL" id="QHG67811.1"/>
    </source>
</evidence>
<dbReference type="Pfam" id="PF07681">
    <property type="entry name" value="DoxX"/>
    <property type="match status" value="1"/>
</dbReference>
<gene>
    <name evidence="8" type="ORF">C2H86_26770</name>
</gene>
<evidence type="ECO:0000256" key="7">
    <source>
        <dbReference type="SAM" id="Phobius"/>
    </source>
</evidence>
<dbReference type="InterPro" id="IPR051907">
    <property type="entry name" value="DoxX-like_oxidoreductase"/>
</dbReference>
<evidence type="ECO:0000256" key="2">
    <source>
        <dbReference type="ARBA" id="ARBA00006679"/>
    </source>
</evidence>
<evidence type="ECO:0000256" key="5">
    <source>
        <dbReference type="ARBA" id="ARBA00022989"/>
    </source>
</evidence>
<keyword evidence="4 7" id="KW-0812">Transmembrane</keyword>
<evidence type="ECO:0000256" key="1">
    <source>
        <dbReference type="ARBA" id="ARBA00004651"/>
    </source>
</evidence>
<accession>A0A6I6Y293</accession>
<evidence type="ECO:0000256" key="4">
    <source>
        <dbReference type="ARBA" id="ARBA00022692"/>
    </source>
</evidence>
<comment type="similarity">
    <text evidence="2">Belongs to the DoxX family.</text>
</comment>
<dbReference type="GO" id="GO:0005886">
    <property type="term" value="C:plasma membrane"/>
    <property type="evidence" value="ECO:0007669"/>
    <property type="project" value="UniProtKB-SubCell"/>
</dbReference>
<feature type="transmembrane region" description="Helical" evidence="7">
    <location>
        <begin position="117"/>
        <end position="140"/>
    </location>
</feature>
<keyword evidence="5 7" id="KW-1133">Transmembrane helix</keyword>
<dbReference type="EMBL" id="CP026115">
    <property type="protein sequence ID" value="QHG67811.1"/>
    <property type="molecule type" value="Genomic_DNA"/>
</dbReference>
<keyword evidence="3" id="KW-1003">Cell membrane</keyword>